<dbReference type="Gene3D" id="3.40.390.10">
    <property type="entry name" value="Collagenase (Catalytic Domain)"/>
    <property type="match status" value="1"/>
</dbReference>
<evidence type="ECO:0000256" key="1">
    <source>
        <dbReference type="SAM" id="MobiDB-lite"/>
    </source>
</evidence>
<dbReference type="AlphaFoldDB" id="A0A8R1HLV4"/>
<name>A0A8R1HLV4_CAEJA</name>
<dbReference type="PROSITE" id="PS51885">
    <property type="entry name" value="NEPRILYSIN"/>
    <property type="match status" value="1"/>
</dbReference>
<keyword evidence="4" id="KW-1185">Reference proteome</keyword>
<proteinExistence type="predicted"/>
<dbReference type="PANTHER" id="PTHR11733:SF7">
    <property type="entry name" value="NEPRILYSIN METALLOPEPTIDASE FAMILY-RELATED"/>
    <property type="match status" value="1"/>
</dbReference>
<dbReference type="EnsemblMetazoa" id="CJA05521.1">
    <property type="protein sequence ID" value="CJA05521.1"/>
    <property type="gene ID" value="WBGene00124725"/>
</dbReference>
<dbReference type="GO" id="GO:0016485">
    <property type="term" value="P:protein processing"/>
    <property type="evidence" value="ECO:0007669"/>
    <property type="project" value="TreeGrafter"/>
</dbReference>
<dbReference type="Gene3D" id="1.10.1380.10">
    <property type="entry name" value="Neutral endopeptidase , domain2"/>
    <property type="match status" value="1"/>
</dbReference>
<evidence type="ECO:0000313" key="3">
    <source>
        <dbReference type="EnsemblMetazoa" id="CJA05521.1"/>
    </source>
</evidence>
<dbReference type="InterPro" id="IPR042089">
    <property type="entry name" value="Peptidase_M13_dom_2"/>
</dbReference>
<keyword evidence="2" id="KW-0472">Membrane</keyword>
<evidence type="ECO:0000313" key="4">
    <source>
        <dbReference type="Proteomes" id="UP000005237"/>
    </source>
</evidence>
<keyword evidence="2" id="KW-1133">Transmembrane helix</keyword>
<dbReference type="InterPro" id="IPR000718">
    <property type="entry name" value="Peptidase_M13"/>
</dbReference>
<evidence type="ECO:0000256" key="2">
    <source>
        <dbReference type="SAM" id="Phobius"/>
    </source>
</evidence>
<keyword evidence="2" id="KW-0812">Transmembrane</keyword>
<dbReference type="InterPro" id="IPR024079">
    <property type="entry name" value="MetalloPept_cat_dom_sf"/>
</dbReference>
<feature type="region of interest" description="Disordered" evidence="1">
    <location>
        <begin position="63"/>
        <end position="94"/>
    </location>
</feature>
<protein>
    <recommendedName>
        <fullName evidence="5">Peptidase M13 N-terminal domain-containing protein</fullName>
    </recommendedName>
</protein>
<dbReference type="PANTHER" id="PTHR11733">
    <property type="entry name" value="ZINC METALLOPROTEASE FAMILY M13 NEPRILYSIN-RELATED"/>
    <property type="match status" value="1"/>
</dbReference>
<dbReference type="GO" id="GO:0004222">
    <property type="term" value="F:metalloendopeptidase activity"/>
    <property type="evidence" value="ECO:0007669"/>
    <property type="project" value="InterPro"/>
</dbReference>
<accession>A0A8R1HLV4</accession>
<dbReference type="GO" id="GO:0005886">
    <property type="term" value="C:plasma membrane"/>
    <property type="evidence" value="ECO:0007669"/>
    <property type="project" value="TreeGrafter"/>
</dbReference>
<reference evidence="4" key="1">
    <citation type="submission" date="2010-08" db="EMBL/GenBank/DDBJ databases">
        <authorList>
            <consortium name="Caenorhabditis japonica Sequencing Consortium"/>
            <person name="Wilson R.K."/>
        </authorList>
    </citation>
    <scope>NUCLEOTIDE SEQUENCE [LARGE SCALE GENOMIC DNA]</scope>
    <source>
        <strain evidence="4">DF5081</strain>
    </source>
</reference>
<feature type="compositionally biased region" description="Polar residues" evidence="1">
    <location>
        <begin position="71"/>
        <end position="92"/>
    </location>
</feature>
<sequence>MESERDSSVTSRKSSYVEKEEKESKTNPVLIGSAVLAALGIVLVIIWFLTWNSTTNELPEAQSLKAERTNSSHPQTQTENAVISAQNPGSSPHRQKKVCKTRECIALSHQLNNFGDKSVDPCVNFYQHACGRYTEQLNADTLGLWKTKLVEKVINEYLYKNRNVGTNSTSERIIKQMFGLCLKMENNENEFFETFYRDVWADVQKVGLWPMIDQKFNESTFNLARYLENMSEKLDMVHFGLFKLATYSKTIINEDEESLDRTSSEEKKQLKSLASFNNFQIDES</sequence>
<feature type="transmembrane region" description="Helical" evidence="2">
    <location>
        <begin position="29"/>
        <end position="49"/>
    </location>
</feature>
<evidence type="ECO:0008006" key="5">
    <source>
        <dbReference type="Google" id="ProtNLM"/>
    </source>
</evidence>
<dbReference type="SUPFAM" id="SSF55486">
    <property type="entry name" value="Metalloproteases ('zincins'), catalytic domain"/>
    <property type="match status" value="1"/>
</dbReference>
<feature type="region of interest" description="Disordered" evidence="1">
    <location>
        <begin position="1"/>
        <end position="23"/>
    </location>
</feature>
<organism evidence="3 4">
    <name type="scientific">Caenorhabditis japonica</name>
    <dbReference type="NCBI Taxonomy" id="281687"/>
    <lineage>
        <taxon>Eukaryota</taxon>
        <taxon>Metazoa</taxon>
        <taxon>Ecdysozoa</taxon>
        <taxon>Nematoda</taxon>
        <taxon>Chromadorea</taxon>
        <taxon>Rhabditida</taxon>
        <taxon>Rhabditina</taxon>
        <taxon>Rhabditomorpha</taxon>
        <taxon>Rhabditoidea</taxon>
        <taxon>Rhabditidae</taxon>
        <taxon>Peloderinae</taxon>
        <taxon>Caenorhabditis</taxon>
    </lineage>
</organism>
<reference evidence="3" key="2">
    <citation type="submission" date="2022-06" db="UniProtKB">
        <authorList>
            <consortium name="EnsemblMetazoa"/>
        </authorList>
    </citation>
    <scope>IDENTIFICATION</scope>
    <source>
        <strain evidence="3">DF5081</strain>
    </source>
</reference>
<dbReference type="Proteomes" id="UP000005237">
    <property type="component" value="Unassembled WGS sequence"/>
</dbReference>